<gene>
    <name evidence="1" type="ORF">GIB67_021013</name>
</gene>
<protein>
    <submittedName>
        <fullName evidence="1">Uncharacterized protein</fullName>
    </submittedName>
</protein>
<keyword evidence="2" id="KW-1185">Reference proteome</keyword>
<name>A0A7J7N762_9MAGN</name>
<dbReference type="Proteomes" id="UP000541444">
    <property type="component" value="Unassembled WGS sequence"/>
</dbReference>
<reference evidence="1 2" key="1">
    <citation type="journal article" date="2020" name="IScience">
        <title>Genome Sequencing of the Endangered Kingdonia uniflora (Circaeasteraceae, Ranunculales) Reveals Potential Mechanisms of Evolutionary Specialization.</title>
        <authorList>
            <person name="Sun Y."/>
            <person name="Deng T."/>
            <person name="Zhang A."/>
            <person name="Moore M.J."/>
            <person name="Landis J.B."/>
            <person name="Lin N."/>
            <person name="Zhang H."/>
            <person name="Zhang X."/>
            <person name="Huang J."/>
            <person name="Zhang X."/>
            <person name="Sun H."/>
            <person name="Wang H."/>
        </authorList>
    </citation>
    <scope>NUCLEOTIDE SEQUENCE [LARGE SCALE GENOMIC DNA]</scope>
    <source>
        <strain evidence="1">TB1705</strain>
        <tissue evidence="1">Leaf</tissue>
    </source>
</reference>
<proteinExistence type="predicted"/>
<organism evidence="1 2">
    <name type="scientific">Kingdonia uniflora</name>
    <dbReference type="NCBI Taxonomy" id="39325"/>
    <lineage>
        <taxon>Eukaryota</taxon>
        <taxon>Viridiplantae</taxon>
        <taxon>Streptophyta</taxon>
        <taxon>Embryophyta</taxon>
        <taxon>Tracheophyta</taxon>
        <taxon>Spermatophyta</taxon>
        <taxon>Magnoliopsida</taxon>
        <taxon>Ranunculales</taxon>
        <taxon>Circaeasteraceae</taxon>
        <taxon>Kingdonia</taxon>
    </lineage>
</organism>
<dbReference type="AlphaFoldDB" id="A0A7J7N762"/>
<comment type="caution">
    <text evidence="1">The sequence shown here is derived from an EMBL/GenBank/DDBJ whole genome shotgun (WGS) entry which is preliminary data.</text>
</comment>
<evidence type="ECO:0000313" key="2">
    <source>
        <dbReference type="Proteomes" id="UP000541444"/>
    </source>
</evidence>
<dbReference type="EMBL" id="JACGCM010001009">
    <property type="protein sequence ID" value="KAF6162864.1"/>
    <property type="molecule type" value="Genomic_DNA"/>
</dbReference>
<accession>A0A7J7N762</accession>
<sequence length="156" mass="18194">MGLGRYHSPYGSCTGGSEADEAYARDFIDGIKYKMRFELRVAQSKWSILKNLLEEMKCLDVRGDYKMVLLLVFLFWDVSSIRASLAASMGLGYWFYEYCGVGHPIVKEEAKYPTYLCLRAWERGNRRETNDQTTNLFIIGRYHIDYRTVETIAWEP</sequence>
<evidence type="ECO:0000313" key="1">
    <source>
        <dbReference type="EMBL" id="KAF6162864.1"/>
    </source>
</evidence>